<evidence type="ECO:0000256" key="1">
    <source>
        <dbReference type="ARBA" id="ARBA00004477"/>
    </source>
</evidence>
<protein>
    <recommendedName>
        <fullName evidence="11">Acyltransferase</fullName>
        <ecNumber evidence="11">2.3.1.-</ecNumber>
    </recommendedName>
</protein>
<evidence type="ECO:0000256" key="7">
    <source>
        <dbReference type="ARBA" id="ARBA00022989"/>
    </source>
</evidence>
<evidence type="ECO:0000256" key="11">
    <source>
        <dbReference type="RuleBase" id="RU367023"/>
    </source>
</evidence>
<dbReference type="GO" id="GO:0006640">
    <property type="term" value="P:monoacylglycerol biosynthetic process"/>
    <property type="evidence" value="ECO:0007669"/>
    <property type="project" value="Ensembl"/>
</dbReference>
<dbReference type="PANTHER" id="PTHR12317:SF19">
    <property type="entry name" value="DIACYLGLYCEROL O-ACYLTRANSFERASE 2-LIKE PROTEIN 6"/>
    <property type="match status" value="1"/>
</dbReference>
<dbReference type="GO" id="GO:0005789">
    <property type="term" value="C:endoplasmic reticulum membrane"/>
    <property type="evidence" value="ECO:0007669"/>
    <property type="project" value="UniProtKB-SubCell"/>
</dbReference>
<keyword evidence="8" id="KW-0443">Lipid metabolism</keyword>
<dbReference type="Pfam" id="PF03982">
    <property type="entry name" value="DAGAT"/>
    <property type="match status" value="1"/>
</dbReference>
<dbReference type="Ensembl" id="ENSMICT00000014176.3">
    <property type="protein sequence ID" value="ENSMICP00000012924.2"/>
    <property type="gene ID" value="ENSMICG00000014179.3"/>
</dbReference>
<evidence type="ECO:0000313" key="13">
    <source>
        <dbReference type="Proteomes" id="UP000694394"/>
    </source>
</evidence>
<accession>A0A8C5V8R2</accession>
<evidence type="ECO:0000256" key="10">
    <source>
        <dbReference type="ARBA" id="ARBA00023315"/>
    </source>
</evidence>
<dbReference type="EMBL" id="ABDC03033644">
    <property type="status" value="NOT_ANNOTATED_CDS"/>
    <property type="molecule type" value="Genomic_DNA"/>
</dbReference>
<name>A0A8C5V8R2_MICMU</name>
<dbReference type="PROSITE" id="PS51257">
    <property type="entry name" value="PROKAR_LIPOPROTEIN"/>
    <property type="match status" value="1"/>
</dbReference>
<evidence type="ECO:0000256" key="8">
    <source>
        <dbReference type="ARBA" id="ARBA00023098"/>
    </source>
</evidence>
<dbReference type="SUPFAM" id="SSF69593">
    <property type="entry name" value="Glycerol-3-phosphate (1)-acyltransferase"/>
    <property type="match status" value="1"/>
</dbReference>
<gene>
    <name evidence="12" type="primary">DGAT2L6</name>
</gene>
<reference evidence="12" key="3">
    <citation type="submission" date="2025-09" db="UniProtKB">
        <authorList>
            <consortium name="Ensembl"/>
        </authorList>
    </citation>
    <scope>IDENTIFICATION</scope>
</reference>
<comment type="caution">
    <text evidence="11">Lacks conserved residue(s) required for the propagation of feature annotation.</text>
</comment>
<keyword evidence="6 11" id="KW-0256">Endoplasmic reticulum</keyword>
<dbReference type="PANTHER" id="PTHR12317">
    <property type="entry name" value="DIACYLGLYCEROL O-ACYLTRANSFERASE"/>
    <property type="match status" value="1"/>
</dbReference>
<sequence>MAFSREDVQEGLRIYTVVPWMPYLLIGGSACAVILFFYLPFTKFWPLTMLLGAWIVYDRNTHSRDCRRSTWVRNWTLWKYFGSYFPVKLVKTHDLSPNQNYIIASHPHGLYSYGVFINFATEATGFAKIFPSITPSLGTLEGFFWMPILREFLMCLGARPVSESSLKYILTQKGSGNAMIIVVGGAAEVLLTRPGETVLFLRQRKGFVKLALMTGSHIVPCYSFGENDLHQFVSFPQDTWMNYFQETFQNTCKRFLGTSFRGCCGQGITRGSWGFLPLRRPITTVVGEPLPIPKIENPDKKTVDKYHALYISALHKLFERYKVECGFPETQELLII</sequence>
<dbReference type="GO" id="GO:0008374">
    <property type="term" value="F:O-acyltransferase activity"/>
    <property type="evidence" value="ECO:0007669"/>
    <property type="project" value="InterPro"/>
</dbReference>
<reference evidence="12" key="1">
    <citation type="submission" date="2016-12" db="EMBL/GenBank/DDBJ databases">
        <title>Mouse lemur reference genome and diversity panel.</title>
        <authorList>
            <person name="Harris R."/>
            <person name="Larsen P."/>
            <person name="Liu Y."/>
            <person name="Hughes D.S."/>
            <person name="Murali S."/>
            <person name="Raveendran M."/>
            <person name="Korchina V."/>
            <person name="Wang M."/>
            <person name="Jhangiani S."/>
            <person name="Bandaranaike D."/>
            <person name="Bellair M."/>
            <person name="Blankenburg K."/>
            <person name="Chao H."/>
            <person name="Dahdouli M."/>
            <person name="Dinh H."/>
            <person name="Doddapaneni H."/>
            <person name="English A."/>
            <person name="Firestine M."/>
            <person name="Gnanaolivu R."/>
            <person name="Gross S."/>
            <person name="Hernandez B."/>
            <person name="Javaid M."/>
            <person name="Jayaseelan J."/>
            <person name="Jones J."/>
            <person name="Khan Z."/>
            <person name="Kovar C."/>
            <person name="Kurapati P."/>
            <person name="Le B."/>
            <person name="Lee S."/>
            <person name="Li M."/>
            <person name="Mathew T."/>
            <person name="Narasimhan A."/>
            <person name="Ngo D."/>
            <person name="Nguyen L."/>
            <person name="Okwuonu G."/>
            <person name="Ongeri F."/>
            <person name="Osuji N."/>
            <person name="Pu L.-L."/>
            <person name="Puazo M."/>
            <person name="Quiroz J."/>
            <person name="Raj R."/>
            <person name="Rajbhandari K."/>
            <person name="Reid J.G."/>
            <person name="Santibanez J."/>
            <person name="Sexton D."/>
            <person name="Skinner E."/>
            <person name="Vee V."/>
            <person name="Weissenberger G."/>
            <person name="Wu Y."/>
            <person name="Xin Y."/>
            <person name="Han Y."/>
            <person name="Campbell C."/>
            <person name="Brown A."/>
            <person name="Sullivan B."/>
            <person name="Shelton J."/>
            <person name="Brown S."/>
            <person name="Dudchenko O."/>
            <person name="Machol I."/>
            <person name="Durand N."/>
            <person name="Shamim M."/>
            <person name="Lieberman A."/>
            <person name="Muzny D.M."/>
            <person name="Richards S."/>
            <person name="Yoder A."/>
            <person name="Worley K.C."/>
            <person name="Rogers J."/>
            <person name="Gibbs R.A."/>
        </authorList>
    </citation>
    <scope>NUCLEOTIDE SEQUENCE [LARGE SCALE GENOMIC DNA]</scope>
</reference>
<dbReference type="InterPro" id="IPR007130">
    <property type="entry name" value="DAGAT"/>
</dbReference>
<dbReference type="EMBL" id="ABDC03033646">
    <property type="status" value="NOT_ANNOTATED_CDS"/>
    <property type="molecule type" value="Genomic_DNA"/>
</dbReference>
<organism evidence="12 13">
    <name type="scientific">Microcebus murinus</name>
    <name type="common">Gray mouse lemur</name>
    <name type="synonym">Lemur murinus</name>
    <dbReference type="NCBI Taxonomy" id="30608"/>
    <lineage>
        <taxon>Eukaryota</taxon>
        <taxon>Metazoa</taxon>
        <taxon>Chordata</taxon>
        <taxon>Craniata</taxon>
        <taxon>Vertebrata</taxon>
        <taxon>Euteleostomi</taxon>
        <taxon>Mammalia</taxon>
        <taxon>Eutheria</taxon>
        <taxon>Euarchontoglires</taxon>
        <taxon>Primates</taxon>
        <taxon>Strepsirrhini</taxon>
        <taxon>Lemuriformes</taxon>
        <taxon>Cheirogaleidae</taxon>
        <taxon>Microcebus</taxon>
    </lineage>
</organism>
<dbReference type="AlphaFoldDB" id="A0A8C5V8R2"/>
<keyword evidence="3" id="KW-0444">Lipid biosynthesis</keyword>
<comment type="similarity">
    <text evidence="2 11">Belongs to the diacylglycerol acyltransferase family.</text>
</comment>
<evidence type="ECO:0000256" key="3">
    <source>
        <dbReference type="ARBA" id="ARBA00022516"/>
    </source>
</evidence>
<evidence type="ECO:0000256" key="2">
    <source>
        <dbReference type="ARBA" id="ARBA00005420"/>
    </source>
</evidence>
<dbReference type="EC" id="2.3.1.-" evidence="11"/>
<dbReference type="EMBL" id="ABDC03033643">
    <property type="status" value="NOT_ANNOTATED_CDS"/>
    <property type="molecule type" value="Genomic_DNA"/>
</dbReference>
<keyword evidence="7 11" id="KW-1133">Transmembrane helix</keyword>
<keyword evidence="9 11" id="KW-0472">Membrane</keyword>
<keyword evidence="10" id="KW-0012">Acyltransferase</keyword>
<dbReference type="CDD" id="cd07987">
    <property type="entry name" value="LPLAT_MGAT-like"/>
    <property type="match status" value="1"/>
</dbReference>
<evidence type="ECO:0000256" key="9">
    <source>
        <dbReference type="ARBA" id="ARBA00023136"/>
    </source>
</evidence>
<proteinExistence type="inferred from homology"/>
<keyword evidence="5 11" id="KW-0812">Transmembrane</keyword>
<evidence type="ECO:0000256" key="5">
    <source>
        <dbReference type="ARBA" id="ARBA00022692"/>
    </source>
</evidence>
<feature type="transmembrane region" description="Helical" evidence="11">
    <location>
        <begin position="20"/>
        <end position="41"/>
    </location>
</feature>
<dbReference type="GeneTree" id="ENSGT01030000234582"/>
<keyword evidence="4 11" id="KW-0808">Transferase</keyword>
<reference evidence="12" key="2">
    <citation type="submission" date="2025-08" db="UniProtKB">
        <authorList>
            <consortium name="Ensembl"/>
        </authorList>
    </citation>
    <scope>IDENTIFICATION</scope>
</reference>
<dbReference type="EMBL" id="ABDC03033645">
    <property type="status" value="NOT_ANNOTATED_CDS"/>
    <property type="molecule type" value="Genomic_DNA"/>
</dbReference>
<evidence type="ECO:0000313" key="12">
    <source>
        <dbReference type="Ensembl" id="ENSMICP00000012924.2"/>
    </source>
</evidence>
<evidence type="ECO:0000256" key="4">
    <source>
        <dbReference type="ARBA" id="ARBA00022679"/>
    </source>
</evidence>
<evidence type="ECO:0000256" key="6">
    <source>
        <dbReference type="ARBA" id="ARBA00022824"/>
    </source>
</evidence>
<comment type="subcellular location">
    <subcellularLocation>
        <location evidence="1 11">Endoplasmic reticulum membrane</location>
        <topology evidence="1 11">Multi-pass membrane protein</topology>
    </subcellularLocation>
</comment>
<keyword evidence="13" id="KW-1185">Reference proteome</keyword>
<dbReference type="Proteomes" id="UP000694394">
    <property type="component" value="Chromosome X"/>
</dbReference>